<dbReference type="GO" id="GO:0010181">
    <property type="term" value="F:FMN binding"/>
    <property type="evidence" value="ECO:0007669"/>
    <property type="project" value="InterPro"/>
</dbReference>
<keyword evidence="2" id="KW-0560">Oxidoreductase</keyword>
<dbReference type="GO" id="GO:0042602">
    <property type="term" value="F:riboflavin reductase (NADPH) activity"/>
    <property type="evidence" value="ECO:0007669"/>
    <property type="project" value="TreeGrafter"/>
</dbReference>
<gene>
    <name evidence="4" type="ORF">C1I99_02240</name>
</gene>
<dbReference type="SUPFAM" id="SSF50475">
    <property type="entry name" value="FMN-binding split barrel"/>
    <property type="match status" value="1"/>
</dbReference>
<comment type="similarity">
    <text evidence="1">Belongs to the non-flavoprotein flavin reductase family.</text>
</comment>
<dbReference type="OrthoDB" id="9792858at2"/>
<comment type="caution">
    <text evidence="4">The sequence shown here is derived from an EMBL/GenBank/DDBJ whole genome shotgun (WGS) entry which is preliminary data.</text>
</comment>
<organism evidence="4 5">
    <name type="scientific">Micromonospora deserti</name>
    <dbReference type="NCBI Taxonomy" id="2070366"/>
    <lineage>
        <taxon>Bacteria</taxon>
        <taxon>Bacillati</taxon>
        <taxon>Actinomycetota</taxon>
        <taxon>Actinomycetes</taxon>
        <taxon>Micromonosporales</taxon>
        <taxon>Micromonosporaceae</taxon>
        <taxon>Micromonospora</taxon>
    </lineage>
</organism>
<dbReference type="Pfam" id="PF01613">
    <property type="entry name" value="Flavin_Reduct"/>
    <property type="match status" value="1"/>
</dbReference>
<dbReference type="InterPro" id="IPR002563">
    <property type="entry name" value="Flavin_Rdtase-like_dom"/>
</dbReference>
<evidence type="ECO:0000259" key="3">
    <source>
        <dbReference type="SMART" id="SM00903"/>
    </source>
</evidence>
<feature type="domain" description="Flavin reductase like" evidence="3">
    <location>
        <begin position="14"/>
        <end position="163"/>
    </location>
</feature>
<dbReference type="EMBL" id="POUB01000007">
    <property type="protein sequence ID" value="PZG02552.1"/>
    <property type="molecule type" value="Genomic_DNA"/>
</dbReference>
<reference evidence="4 5" key="1">
    <citation type="submission" date="2018-01" db="EMBL/GenBank/DDBJ databases">
        <title>Draft genome sequence of Salinispora sp. 13K206.</title>
        <authorList>
            <person name="Sahin N."/>
            <person name="Saygin H."/>
            <person name="Ay H."/>
        </authorList>
    </citation>
    <scope>NUCLEOTIDE SEQUENCE [LARGE SCALE GENOMIC DNA]</scope>
    <source>
        <strain evidence="4 5">13K206</strain>
    </source>
</reference>
<dbReference type="PANTHER" id="PTHR30466">
    <property type="entry name" value="FLAVIN REDUCTASE"/>
    <property type="match status" value="1"/>
</dbReference>
<sequence>MAGQDQGVEFRRTAGAFATGVGIVSSMLDDIPVAMTVNSFTTVSLSPTLVLTCLKHRCRLLRQVYASGVFAVTVLAADQRGAARWFADARRPSGAAAFAGSRVHRAPATGCLVFSDGTAYFDCRVWDISDQGDHAVVIGEAVAYGPLNPHKSPLLYLHGGYRSIIGAAPAPVQVAG</sequence>
<dbReference type="Proteomes" id="UP000248749">
    <property type="component" value="Unassembled WGS sequence"/>
</dbReference>
<dbReference type="InterPro" id="IPR050268">
    <property type="entry name" value="NADH-dep_flavin_reductase"/>
</dbReference>
<evidence type="ECO:0000313" key="5">
    <source>
        <dbReference type="Proteomes" id="UP000248749"/>
    </source>
</evidence>
<dbReference type="PANTHER" id="PTHR30466:SF11">
    <property type="entry name" value="FLAVIN-DEPENDENT MONOOXYGENASE, REDUCTASE SUBUNIT HSAB"/>
    <property type="match status" value="1"/>
</dbReference>
<dbReference type="InterPro" id="IPR012349">
    <property type="entry name" value="Split_barrel_FMN-bd"/>
</dbReference>
<protein>
    <submittedName>
        <fullName evidence="4">Flavin reductase</fullName>
    </submittedName>
</protein>
<evidence type="ECO:0000313" key="4">
    <source>
        <dbReference type="EMBL" id="PZG02552.1"/>
    </source>
</evidence>
<dbReference type="Gene3D" id="2.30.110.10">
    <property type="entry name" value="Electron Transport, Fmn-binding Protein, Chain A"/>
    <property type="match status" value="1"/>
</dbReference>
<dbReference type="AlphaFoldDB" id="A0A2W2CSI8"/>
<dbReference type="SMART" id="SM00903">
    <property type="entry name" value="Flavin_Reduct"/>
    <property type="match status" value="1"/>
</dbReference>
<name>A0A2W2CSI8_9ACTN</name>
<accession>A0A2W2CSI8</accession>
<keyword evidence="5" id="KW-1185">Reference proteome</keyword>
<proteinExistence type="inferred from homology"/>
<dbReference type="RefSeq" id="WP_111132476.1">
    <property type="nucleotide sequence ID" value="NZ_POUB01000007.1"/>
</dbReference>
<evidence type="ECO:0000256" key="1">
    <source>
        <dbReference type="ARBA" id="ARBA00008898"/>
    </source>
</evidence>
<evidence type="ECO:0000256" key="2">
    <source>
        <dbReference type="ARBA" id="ARBA00023002"/>
    </source>
</evidence>